<evidence type="ECO:0000313" key="9">
    <source>
        <dbReference type="Proteomes" id="UP000002729"/>
    </source>
</evidence>
<dbReference type="GO" id="GO:0060271">
    <property type="term" value="P:cilium assembly"/>
    <property type="evidence" value="ECO:0007669"/>
    <property type="project" value="TreeGrafter"/>
</dbReference>
<evidence type="ECO:0000256" key="5">
    <source>
        <dbReference type="ARBA" id="ARBA00023069"/>
    </source>
</evidence>
<dbReference type="InParanoid" id="F0YCH5"/>
<dbReference type="GO" id="GO:0005815">
    <property type="term" value="C:microtubule organizing center"/>
    <property type="evidence" value="ECO:0007669"/>
    <property type="project" value="TreeGrafter"/>
</dbReference>
<evidence type="ECO:0000313" key="8">
    <source>
        <dbReference type="EMBL" id="EGB07298.1"/>
    </source>
</evidence>
<dbReference type="eggNOG" id="KOG3647">
    <property type="taxonomic scope" value="Eukaryota"/>
</dbReference>
<keyword evidence="9" id="KW-1185">Reference proteome</keyword>
<dbReference type="EMBL" id="GL833131">
    <property type="protein sequence ID" value="EGB07298.1"/>
    <property type="molecule type" value="Genomic_DNA"/>
</dbReference>
<dbReference type="AlphaFoldDB" id="F0YCH5"/>
<feature type="non-terminal residue" evidence="8">
    <location>
        <position position="324"/>
    </location>
</feature>
<dbReference type="GO" id="GO:0030992">
    <property type="term" value="C:intraciliary transport particle B"/>
    <property type="evidence" value="ECO:0007669"/>
    <property type="project" value="TreeGrafter"/>
</dbReference>
<keyword evidence="5" id="KW-0969">Cilium</keyword>
<gene>
    <name evidence="8" type="ORF">AURANDRAFT_2738</name>
</gene>
<dbReference type="PANTHER" id="PTHR21547:SF0">
    <property type="entry name" value="CLUSTERIN-ASSOCIATED PROTEIN 1"/>
    <property type="match status" value="1"/>
</dbReference>
<evidence type="ECO:0000256" key="4">
    <source>
        <dbReference type="ARBA" id="ARBA00023054"/>
    </source>
</evidence>
<keyword evidence="4 7" id="KW-0175">Coiled coil</keyword>
<dbReference type="OrthoDB" id="438545at2759"/>
<accession>F0YCH5</accession>
<evidence type="ECO:0000256" key="3">
    <source>
        <dbReference type="ARBA" id="ARBA00022794"/>
    </source>
</evidence>
<organism evidence="9">
    <name type="scientific">Aureococcus anophagefferens</name>
    <name type="common">Harmful bloom alga</name>
    <dbReference type="NCBI Taxonomy" id="44056"/>
    <lineage>
        <taxon>Eukaryota</taxon>
        <taxon>Sar</taxon>
        <taxon>Stramenopiles</taxon>
        <taxon>Ochrophyta</taxon>
        <taxon>Pelagophyceae</taxon>
        <taxon>Pelagomonadales</taxon>
        <taxon>Pelagomonadaceae</taxon>
        <taxon>Aureococcus</taxon>
    </lineage>
</organism>
<comment type="subcellular location">
    <subcellularLocation>
        <location evidence="1">Cell projection</location>
        <location evidence="1">Cilium</location>
    </subcellularLocation>
</comment>
<evidence type="ECO:0008006" key="10">
    <source>
        <dbReference type="Google" id="ProtNLM"/>
    </source>
</evidence>
<evidence type="ECO:0000256" key="1">
    <source>
        <dbReference type="ARBA" id="ARBA00004138"/>
    </source>
</evidence>
<evidence type="ECO:0000256" key="6">
    <source>
        <dbReference type="ARBA" id="ARBA00023273"/>
    </source>
</evidence>
<protein>
    <recommendedName>
        <fullName evidence="10">Clusterin-associated protein 1</fullName>
    </recommendedName>
</protein>
<evidence type="ECO:0000256" key="7">
    <source>
        <dbReference type="SAM" id="Coils"/>
    </source>
</evidence>
<dbReference type="GeneID" id="20220351"/>
<name>F0YCH5_AURAN</name>
<dbReference type="Proteomes" id="UP000002729">
    <property type="component" value="Unassembled WGS sequence"/>
</dbReference>
<dbReference type="RefSeq" id="XP_009037803.1">
    <property type="nucleotide sequence ID" value="XM_009039555.1"/>
</dbReference>
<reference evidence="8 9" key="1">
    <citation type="journal article" date="2011" name="Proc. Natl. Acad. Sci. U.S.A.">
        <title>Niche of harmful alga Aureococcus anophagefferens revealed through ecogenomics.</title>
        <authorList>
            <person name="Gobler C.J."/>
            <person name="Berry D.L."/>
            <person name="Dyhrman S.T."/>
            <person name="Wilhelm S.W."/>
            <person name="Salamov A."/>
            <person name="Lobanov A.V."/>
            <person name="Zhang Y."/>
            <person name="Collier J.L."/>
            <person name="Wurch L.L."/>
            <person name="Kustka A.B."/>
            <person name="Dill B.D."/>
            <person name="Shah M."/>
            <person name="VerBerkmoes N.C."/>
            <person name="Kuo A."/>
            <person name="Terry A."/>
            <person name="Pangilinan J."/>
            <person name="Lindquist E.A."/>
            <person name="Lucas S."/>
            <person name="Paulsen I.T."/>
            <person name="Hattenrath-Lehmann T.K."/>
            <person name="Talmage S.C."/>
            <person name="Walker E.A."/>
            <person name="Koch F."/>
            <person name="Burson A.M."/>
            <person name="Marcoval M.A."/>
            <person name="Tang Y.Z."/>
            <person name="Lecleir G.R."/>
            <person name="Coyne K.J."/>
            <person name="Berg G.M."/>
            <person name="Bertrand E.M."/>
            <person name="Saito M.A."/>
            <person name="Gladyshev V.N."/>
            <person name="Grigoriev I.V."/>
        </authorList>
    </citation>
    <scope>NUCLEOTIDE SEQUENCE [LARGE SCALE GENOMIC DNA]</scope>
    <source>
        <strain evidence="9">CCMP 1984</strain>
    </source>
</reference>
<proteinExistence type="inferred from homology"/>
<dbReference type="KEGG" id="aaf:AURANDRAFT_2738"/>
<dbReference type="Pfam" id="PF10234">
    <property type="entry name" value="Cluap1"/>
    <property type="match status" value="1"/>
</dbReference>
<keyword evidence="3" id="KW-0970">Cilium biogenesis/degradation</keyword>
<dbReference type="InterPro" id="IPR019366">
    <property type="entry name" value="Clusterin-associated_protein-1"/>
</dbReference>
<evidence type="ECO:0000256" key="2">
    <source>
        <dbReference type="ARBA" id="ARBA00008340"/>
    </source>
</evidence>
<feature type="coiled-coil region" evidence="7">
    <location>
        <begin position="195"/>
        <end position="317"/>
    </location>
</feature>
<dbReference type="GO" id="GO:0005929">
    <property type="term" value="C:cilium"/>
    <property type="evidence" value="ECO:0007669"/>
    <property type="project" value="UniProtKB-SubCell"/>
</dbReference>
<keyword evidence="6" id="KW-0966">Cell projection</keyword>
<dbReference type="PANTHER" id="PTHR21547">
    <property type="entry name" value="CLUSTERIN ASSOCIATED PROTEIN 1"/>
    <property type="match status" value="1"/>
</dbReference>
<sequence>MSYRELRTFAEMMRALGYQRLVSVENFRKPNFELVASALYWMVKRYDPEINVSDCIEKEDDRVDFLTVTAQALASKAKIKLNTKRLYAADGRAVKELLKVATMLYNASKANEEAAKEDPLREVQPLNSRIKDIKLARTLATEITDKGARLYDLLGKEKDVKQDRQSALNFLDTISSNLDSTVEHGHIQKSITTLVSNVSEDIEQMKKQCDELTADERTLDSKIKKKQSELERHEKRLKSLQTVRPAFMDEYEKLERELQKQYGVYLERFRNLDYLQNELEMYNKSEKEKVEENDRSLKRMQKRLREEELRILRGEQDINDQSVD</sequence>
<dbReference type="OMA" id="RKVYGNM"/>
<comment type="similarity">
    <text evidence="2">Belongs to the CLUAP1 family.</text>
</comment>